<dbReference type="InterPro" id="IPR010730">
    <property type="entry name" value="HET"/>
</dbReference>
<dbReference type="PANTHER" id="PTHR24148">
    <property type="entry name" value="ANKYRIN REPEAT DOMAIN-CONTAINING PROTEIN 39 HOMOLOG-RELATED"/>
    <property type="match status" value="1"/>
</dbReference>
<gene>
    <name evidence="3" type="ORF">QBC37DRAFT_407244</name>
</gene>
<proteinExistence type="predicted"/>
<evidence type="ECO:0000313" key="3">
    <source>
        <dbReference type="EMBL" id="KAK4206295.1"/>
    </source>
</evidence>
<dbReference type="PANTHER" id="PTHR24148:SF73">
    <property type="entry name" value="HET DOMAIN PROTEIN (AFU_ORTHOLOGUE AFUA_8G01020)"/>
    <property type="match status" value="1"/>
</dbReference>
<feature type="coiled-coil region" evidence="1">
    <location>
        <begin position="6"/>
        <end position="33"/>
    </location>
</feature>
<dbReference type="InterPro" id="IPR052895">
    <property type="entry name" value="HetReg/Transcr_Mod"/>
</dbReference>
<keyword evidence="4" id="KW-1185">Reference proteome</keyword>
<reference evidence="3" key="2">
    <citation type="submission" date="2023-05" db="EMBL/GenBank/DDBJ databases">
        <authorList>
            <consortium name="Lawrence Berkeley National Laboratory"/>
            <person name="Steindorff A."/>
            <person name="Hensen N."/>
            <person name="Bonometti L."/>
            <person name="Westerberg I."/>
            <person name="Brannstrom I.O."/>
            <person name="Guillou S."/>
            <person name="Cros-Aarteil S."/>
            <person name="Calhoun S."/>
            <person name="Haridas S."/>
            <person name="Kuo A."/>
            <person name="Mondo S."/>
            <person name="Pangilinan J."/>
            <person name="Riley R."/>
            <person name="Labutti K."/>
            <person name="Andreopoulos B."/>
            <person name="Lipzen A."/>
            <person name="Chen C."/>
            <person name="Yanf M."/>
            <person name="Daum C."/>
            <person name="Ng V."/>
            <person name="Clum A."/>
            <person name="Ohm R."/>
            <person name="Martin F."/>
            <person name="Silar P."/>
            <person name="Natvig D."/>
            <person name="Lalanne C."/>
            <person name="Gautier V."/>
            <person name="Ament-Velasquez S.L."/>
            <person name="Kruys A."/>
            <person name="Hutchinson M.I."/>
            <person name="Powell A.J."/>
            <person name="Barry K."/>
            <person name="Miller A.N."/>
            <person name="Grigoriev I.V."/>
            <person name="Debuchy R."/>
            <person name="Gladieux P."/>
            <person name="Thoren M.H."/>
            <person name="Johannesson H."/>
        </authorList>
    </citation>
    <scope>NUCLEOTIDE SEQUENCE</scope>
    <source>
        <strain evidence="3">PSN293</strain>
    </source>
</reference>
<sequence length="672" mass="75555">MEYISTKRVEETLEELEMEAEGARNEGKSTSHDLDWQHDRVKNRVTAASSVIYSPLDSSQRQVRLARLSKGNTEDPLSVNLVLASLDSLSTSPSYEALSYAWGSTTPAKELILNGHTVDITPNLHAALSVLRSPTHDRFLWVDAICINQEDSNEQSEQVRSMRDVYSSATRTVVWLGELGASREAMEFLATLETHASPADCMAEVFKPQGNERAKTLVNGLWELLVNRPYWKRRWIVQELVCGTNIPVYCGSMTIPLEVLRKVPDVLKDAVGNLDRLYPELSEYTRMADNIGWLEIDYSLSTTAVYRGAARAIIEETSSLDILCSMRSAGRDPVTGDYRARQPFLPSWAPDWNIHSSTEFGILGNIGPMRDRAAGDTPAKVQFVNDDLIVEGLAIAEIFDSGVPFVMEVMGSVTWEGNMKVLFQWREKVQIYALHQSTSFPTGRRMSQCSRDKDQGSLKKWREKAPLVFSTPQTQLKTSSPPLITTSFNEDGESLIDKFYRLLDYFQENEADTEVFSNESTWARWWMMVHGRPQDDKTGSSSRAAARSARGKGGTRRKWWVTRKEADEPVGPMELSEEENLYFMFIYDLCAGRRLFFFEDPRAGHTGQMNIGLCPQEAEKGDVVCVILGCPLPIVLRPVDDDFVVVGEDLVDDYMQGEALEGTPALGTFTLR</sequence>
<evidence type="ECO:0000259" key="2">
    <source>
        <dbReference type="Pfam" id="PF06985"/>
    </source>
</evidence>
<protein>
    <submittedName>
        <fullName evidence="3">Heterokaryon incompatibility protein-domain-containing protein</fullName>
    </submittedName>
</protein>
<keyword evidence="1" id="KW-0175">Coiled coil</keyword>
<accession>A0AAN6XTG7</accession>
<dbReference type="Proteomes" id="UP001301769">
    <property type="component" value="Unassembled WGS sequence"/>
</dbReference>
<comment type="caution">
    <text evidence="3">The sequence shown here is derived from an EMBL/GenBank/DDBJ whole genome shotgun (WGS) entry which is preliminary data.</text>
</comment>
<dbReference type="Pfam" id="PF06985">
    <property type="entry name" value="HET"/>
    <property type="match status" value="1"/>
</dbReference>
<dbReference type="EMBL" id="MU858448">
    <property type="protein sequence ID" value="KAK4206295.1"/>
    <property type="molecule type" value="Genomic_DNA"/>
</dbReference>
<organism evidence="3 4">
    <name type="scientific">Rhypophila decipiens</name>
    <dbReference type="NCBI Taxonomy" id="261697"/>
    <lineage>
        <taxon>Eukaryota</taxon>
        <taxon>Fungi</taxon>
        <taxon>Dikarya</taxon>
        <taxon>Ascomycota</taxon>
        <taxon>Pezizomycotina</taxon>
        <taxon>Sordariomycetes</taxon>
        <taxon>Sordariomycetidae</taxon>
        <taxon>Sordariales</taxon>
        <taxon>Naviculisporaceae</taxon>
        <taxon>Rhypophila</taxon>
    </lineage>
</organism>
<reference evidence="3" key="1">
    <citation type="journal article" date="2023" name="Mol. Phylogenet. Evol.">
        <title>Genome-scale phylogeny and comparative genomics of the fungal order Sordariales.</title>
        <authorList>
            <person name="Hensen N."/>
            <person name="Bonometti L."/>
            <person name="Westerberg I."/>
            <person name="Brannstrom I.O."/>
            <person name="Guillou S."/>
            <person name="Cros-Aarteil S."/>
            <person name="Calhoun S."/>
            <person name="Haridas S."/>
            <person name="Kuo A."/>
            <person name="Mondo S."/>
            <person name="Pangilinan J."/>
            <person name="Riley R."/>
            <person name="LaButti K."/>
            <person name="Andreopoulos B."/>
            <person name="Lipzen A."/>
            <person name="Chen C."/>
            <person name="Yan M."/>
            <person name="Daum C."/>
            <person name="Ng V."/>
            <person name="Clum A."/>
            <person name="Steindorff A."/>
            <person name="Ohm R.A."/>
            <person name="Martin F."/>
            <person name="Silar P."/>
            <person name="Natvig D.O."/>
            <person name="Lalanne C."/>
            <person name="Gautier V."/>
            <person name="Ament-Velasquez S.L."/>
            <person name="Kruys A."/>
            <person name="Hutchinson M.I."/>
            <person name="Powell A.J."/>
            <person name="Barry K."/>
            <person name="Miller A.N."/>
            <person name="Grigoriev I.V."/>
            <person name="Debuchy R."/>
            <person name="Gladieux P."/>
            <person name="Hiltunen Thoren M."/>
            <person name="Johannesson H."/>
        </authorList>
    </citation>
    <scope>NUCLEOTIDE SEQUENCE</scope>
    <source>
        <strain evidence="3">PSN293</strain>
    </source>
</reference>
<dbReference type="Pfam" id="PF26639">
    <property type="entry name" value="Het-6_barrel"/>
    <property type="match status" value="1"/>
</dbReference>
<evidence type="ECO:0000313" key="4">
    <source>
        <dbReference type="Proteomes" id="UP001301769"/>
    </source>
</evidence>
<name>A0AAN6XTG7_9PEZI</name>
<dbReference type="AlphaFoldDB" id="A0AAN6XTG7"/>
<evidence type="ECO:0000256" key="1">
    <source>
        <dbReference type="SAM" id="Coils"/>
    </source>
</evidence>
<feature type="domain" description="Heterokaryon incompatibility" evidence="2">
    <location>
        <begin position="95"/>
        <end position="239"/>
    </location>
</feature>